<gene>
    <name evidence="3" type="ORF">R1sor_016779</name>
</gene>
<feature type="region of interest" description="Disordered" evidence="2">
    <location>
        <begin position="177"/>
        <end position="204"/>
    </location>
</feature>
<feature type="region of interest" description="Disordered" evidence="2">
    <location>
        <begin position="136"/>
        <end position="164"/>
    </location>
</feature>
<evidence type="ECO:0000313" key="3">
    <source>
        <dbReference type="EMBL" id="KAL3690470.1"/>
    </source>
</evidence>
<dbReference type="SUPFAM" id="SSF57850">
    <property type="entry name" value="RING/U-box"/>
    <property type="match status" value="1"/>
</dbReference>
<dbReference type="Proteomes" id="UP001633002">
    <property type="component" value="Unassembled WGS sequence"/>
</dbReference>
<evidence type="ECO:0000256" key="1">
    <source>
        <dbReference type="SAM" id="Coils"/>
    </source>
</evidence>
<protein>
    <submittedName>
        <fullName evidence="3">Uncharacterized protein</fullName>
    </submittedName>
</protein>
<feature type="coiled-coil region" evidence="1">
    <location>
        <begin position="361"/>
        <end position="388"/>
    </location>
</feature>
<feature type="region of interest" description="Disordered" evidence="2">
    <location>
        <begin position="1"/>
        <end position="28"/>
    </location>
</feature>
<accession>A0ABD3HK41</accession>
<proteinExistence type="predicted"/>
<reference evidence="3 4" key="1">
    <citation type="submission" date="2024-09" db="EMBL/GenBank/DDBJ databases">
        <title>Chromosome-scale assembly of Riccia sorocarpa.</title>
        <authorList>
            <person name="Paukszto L."/>
        </authorList>
    </citation>
    <scope>NUCLEOTIDE SEQUENCE [LARGE SCALE GENOMIC DNA]</scope>
    <source>
        <strain evidence="3">LP-2024</strain>
        <tissue evidence="3">Aerial parts of the thallus</tissue>
    </source>
</reference>
<comment type="caution">
    <text evidence="3">The sequence shown here is derived from an EMBL/GenBank/DDBJ whole genome shotgun (WGS) entry which is preliminary data.</text>
</comment>
<organism evidence="3 4">
    <name type="scientific">Riccia sorocarpa</name>
    <dbReference type="NCBI Taxonomy" id="122646"/>
    <lineage>
        <taxon>Eukaryota</taxon>
        <taxon>Viridiplantae</taxon>
        <taxon>Streptophyta</taxon>
        <taxon>Embryophyta</taxon>
        <taxon>Marchantiophyta</taxon>
        <taxon>Marchantiopsida</taxon>
        <taxon>Marchantiidae</taxon>
        <taxon>Marchantiales</taxon>
        <taxon>Ricciaceae</taxon>
        <taxon>Riccia</taxon>
    </lineage>
</organism>
<sequence length="616" mass="69588">MADEPIVNQTASQTTPRRHGRDLREGPLGPDDLVTIGNVHRLVTHEMIYTVFPTTVQFGQESSLFKTVASRSRIRVMRDCISVAMVDAVLEGFPVHYPDYFRCYGTPARGLSFEFSLGFVKLLYARAVLGRRVDFSKSSGSDPAPEIPLSQTPQTQIPQTPRRVRSRVTLAGEIDFGASPATSHGPIVPHGEGPSSAPSTSSHTRWLSRTDREVVWNWIDMAPFFLVDQQHHAAALRRLAESDGIEARLEREFEARFQTRLAAAEESTKQAEEALRLANLAVTDLTSSAASTDALIQELRAELLQKDERIEDLLLVNNGQQTNIAALQEELDGERFDRDALIAELDLVRGVAAGMDNEHIVDNDQKMVTELEAKVAQLKDQLKNTADALEVERRCNFTDGSVRAAWDVERTEFQRKIELLTRERDNAIHVYEEYHRTLEADIVQQMDILTLEELNPVTLRATWEALQKYDASVQSLSGIRTAAHLLVTKKYRNRRYDPIQLEGADLKMVVMRGNKAMWPPGRREEWNNINEENNLHAIRNFFPGWAPLKEVDGGTIGLSEIWHRAVCQVCHNYFGPEGGFVPGSCCHPIHLHCMLKLMEHRTQSGICRAPYHSRMW</sequence>
<evidence type="ECO:0000313" key="4">
    <source>
        <dbReference type="Proteomes" id="UP001633002"/>
    </source>
</evidence>
<feature type="compositionally biased region" description="Low complexity" evidence="2">
    <location>
        <begin position="151"/>
        <end position="161"/>
    </location>
</feature>
<name>A0ABD3HK41_9MARC</name>
<dbReference type="EMBL" id="JBJQOH010000004">
    <property type="protein sequence ID" value="KAL3690470.1"/>
    <property type="molecule type" value="Genomic_DNA"/>
</dbReference>
<evidence type="ECO:0000256" key="2">
    <source>
        <dbReference type="SAM" id="MobiDB-lite"/>
    </source>
</evidence>
<dbReference type="AlphaFoldDB" id="A0ABD3HK41"/>
<keyword evidence="4" id="KW-1185">Reference proteome</keyword>
<feature type="coiled-coil region" evidence="1">
    <location>
        <begin position="261"/>
        <end position="330"/>
    </location>
</feature>
<dbReference type="CDD" id="cd16448">
    <property type="entry name" value="RING-H2"/>
    <property type="match status" value="1"/>
</dbReference>
<keyword evidence="1" id="KW-0175">Coiled coil</keyword>